<dbReference type="InterPro" id="IPR050469">
    <property type="entry name" value="Diguanylate_Cyclase"/>
</dbReference>
<dbReference type="Gene3D" id="3.30.70.270">
    <property type="match status" value="1"/>
</dbReference>
<organism evidence="4 5">
    <name type="scientific">Paenibacillus aurantiacus</name>
    <dbReference type="NCBI Taxonomy" id="1936118"/>
    <lineage>
        <taxon>Bacteria</taxon>
        <taxon>Bacillati</taxon>
        <taxon>Bacillota</taxon>
        <taxon>Bacilli</taxon>
        <taxon>Bacillales</taxon>
        <taxon>Paenibacillaceae</taxon>
        <taxon>Paenibacillus</taxon>
    </lineage>
</organism>
<dbReference type="InterPro" id="IPR043128">
    <property type="entry name" value="Rev_trsase/Diguanyl_cyclase"/>
</dbReference>
<dbReference type="PROSITE" id="PS50887">
    <property type="entry name" value="GGDEF"/>
    <property type="match status" value="1"/>
</dbReference>
<evidence type="ECO:0000259" key="3">
    <source>
        <dbReference type="PROSITE" id="PS50887"/>
    </source>
</evidence>
<feature type="transmembrane region" description="Helical" evidence="2">
    <location>
        <begin position="15"/>
        <end position="32"/>
    </location>
</feature>
<sequence length="410" mass="45089">MTTPHWLAGSGGQSFAWASVITIVALMLFMAIRLHRMYKRNGVYRLLIGVLAAIFAQYGLLLSQGDRDLSGYPDLLILQSLLGMFSFIIINFVFMKLYTQPSSRLKAMPFVVLGVGAIIAAGAGLAIEPAALTESANVPYYGTVALDLYGLVVISAIMLSSRGIEQRMPYSASLIVYLIYHVVGLAERYLFHGSVPLTTFVYNWLPAIYYTLLFVLLFEWVVERLVATFHSSITDGLTSLYNRKHFQKKADSAMREQGQIAIIFCDIDNFKRLNDTHGHHKADGVLKQIAEILKEETSGIGAAGRYGGEELLALISEPGANAEQVAETIRSRVENETIVTVSVGVSAGSGCAVQDIVKQADEAMYHSKTTGKNKVSLHPNMPKITKSRSRAKSDSAKLKSSGQRRIEERE</sequence>
<dbReference type="GO" id="GO:0052621">
    <property type="term" value="F:diguanylate cyclase activity"/>
    <property type="evidence" value="ECO:0007669"/>
    <property type="project" value="UniProtKB-EC"/>
</dbReference>
<keyword evidence="4" id="KW-0548">Nucleotidyltransferase</keyword>
<keyword evidence="2" id="KW-0812">Transmembrane</keyword>
<evidence type="ECO:0000256" key="2">
    <source>
        <dbReference type="SAM" id="Phobius"/>
    </source>
</evidence>
<accession>A0ABV5KPI5</accession>
<dbReference type="InterPro" id="IPR029787">
    <property type="entry name" value="Nucleotide_cyclase"/>
</dbReference>
<evidence type="ECO:0000313" key="5">
    <source>
        <dbReference type="Proteomes" id="UP001589747"/>
    </source>
</evidence>
<dbReference type="NCBIfam" id="TIGR00254">
    <property type="entry name" value="GGDEF"/>
    <property type="match status" value="1"/>
</dbReference>
<feature type="transmembrane region" description="Helical" evidence="2">
    <location>
        <begin position="107"/>
        <end position="127"/>
    </location>
</feature>
<feature type="transmembrane region" description="Helical" evidence="2">
    <location>
        <begin position="203"/>
        <end position="222"/>
    </location>
</feature>
<dbReference type="SMART" id="SM00267">
    <property type="entry name" value="GGDEF"/>
    <property type="match status" value="1"/>
</dbReference>
<dbReference type="Proteomes" id="UP001589747">
    <property type="component" value="Unassembled WGS sequence"/>
</dbReference>
<dbReference type="CDD" id="cd01949">
    <property type="entry name" value="GGDEF"/>
    <property type="match status" value="1"/>
</dbReference>
<dbReference type="SUPFAM" id="SSF55073">
    <property type="entry name" value="Nucleotide cyclase"/>
    <property type="match status" value="1"/>
</dbReference>
<keyword evidence="5" id="KW-1185">Reference proteome</keyword>
<feature type="transmembrane region" description="Helical" evidence="2">
    <location>
        <begin position="139"/>
        <end position="159"/>
    </location>
</feature>
<name>A0ABV5KPI5_9BACL</name>
<dbReference type="PANTHER" id="PTHR45138">
    <property type="entry name" value="REGULATORY COMPONENTS OF SENSORY TRANSDUCTION SYSTEM"/>
    <property type="match status" value="1"/>
</dbReference>
<keyword evidence="2" id="KW-0472">Membrane</keyword>
<feature type="transmembrane region" description="Helical" evidence="2">
    <location>
        <begin position="44"/>
        <end position="63"/>
    </location>
</feature>
<dbReference type="EC" id="2.7.7.65" evidence="4"/>
<dbReference type="InterPro" id="IPR000160">
    <property type="entry name" value="GGDEF_dom"/>
</dbReference>
<keyword evidence="2" id="KW-1133">Transmembrane helix</keyword>
<gene>
    <name evidence="4" type="ORF">ACFFSY_14515</name>
</gene>
<reference evidence="4 5" key="1">
    <citation type="submission" date="2024-09" db="EMBL/GenBank/DDBJ databases">
        <authorList>
            <person name="Sun Q."/>
            <person name="Mori K."/>
        </authorList>
    </citation>
    <scope>NUCLEOTIDE SEQUENCE [LARGE SCALE GENOMIC DNA]</scope>
    <source>
        <strain evidence="4 5">TISTR 2452</strain>
    </source>
</reference>
<feature type="region of interest" description="Disordered" evidence="1">
    <location>
        <begin position="368"/>
        <end position="410"/>
    </location>
</feature>
<proteinExistence type="predicted"/>
<feature type="transmembrane region" description="Helical" evidence="2">
    <location>
        <begin position="75"/>
        <end position="95"/>
    </location>
</feature>
<evidence type="ECO:0000313" key="4">
    <source>
        <dbReference type="EMBL" id="MFB9327137.1"/>
    </source>
</evidence>
<dbReference type="Pfam" id="PF00990">
    <property type="entry name" value="GGDEF"/>
    <property type="match status" value="1"/>
</dbReference>
<dbReference type="EMBL" id="JBHMDO010000024">
    <property type="protein sequence ID" value="MFB9327137.1"/>
    <property type="molecule type" value="Genomic_DNA"/>
</dbReference>
<feature type="domain" description="GGDEF" evidence="3">
    <location>
        <begin position="258"/>
        <end position="380"/>
    </location>
</feature>
<comment type="caution">
    <text evidence="4">The sequence shown here is derived from an EMBL/GenBank/DDBJ whole genome shotgun (WGS) entry which is preliminary data.</text>
</comment>
<protein>
    <submittedName>
        <fullName evidence="4">Diguanylate cyclase</fullName>
        <ecNumber evidence="4">2.7.7.65</ecNumber>
    </submittedName>
</protein>
<dbReference type="PANTHER" id="PTHR45138:SF9">
    <property type="entry name" value="DIGUANYLATE CYCLASE DGCM-RELATED"/>
    <property type="match status" value="1"/>
</dbReference>
<feature type="transmembrane region" description="Helical" evidence="2">
    <location>
        <begin position="171"/>
        <end position="191"/>
    </location>
</feature>
<evidence type="ECO:0000256" key="1">
    <source>
        <dbReference type="SAM" id="MobiDB-lite"/>
    </source>
</evidence>
<dbReference type="RefSeq" id="WP_377495137.1">
    <property type="nucleotide sequence ID" value="NZ_JBHMDO010000024.1"/>
</dbReference>
<keyword evidence="4" id="KW-0808">Transferase</keyword>